<keyword evidence="2" id="KW-1185">Reference proteome</keyword>
<dbReference type="EMBL" id="OU015569">
    <property type="protein sequence ID" value="CAG5098377.1"/>
    <property type="molecule type" value="Genomic_DNA"/>
</dbReference>
<dbReference type="InterPro" id="IPR036444">
    <property type="entry name" value="PLipase_A2_dom_sf"/>
</dbReference>
<name>A0ABN7SHF6_OIKDI</name>
<dbReference type="SUPFAM" id="SSF48619">
    <property type="entry name" value="Phospholipase A2, PLA2"/>
    <property type="match status" value="1"/>
</dbReference>
<reference evidence="1 2" key="1">
    <citation type="submission" date="2021-04" db="EMBL/GenBank/DDBJ databases">
        <authorList>
            <person name="Bliznina A."/>
        </authorList>
    </citation>
    <scope>NUCLEOTIDE SEQUENCE [LARGE SCALE GENOMIC DNA]</scope>
</reference>
<protein>
    <submittedName>
        <fullName evidence="1">Oidioi.mRNA.OKI2018_I69.XSR.g15612.t1.cds</fullName>
    </submittedName>
</protein>
<organism evidence="1 2">
    <name type="scientific">Oikopleura dioica</name>
    <name type="common">Tunicate</name>
    <dbReference type="NCBI Taxonomy" id="34765"/>
    <lineage>
        <taxon>Eukaryota</taxon>
        <taxon>Metazoa</taxon>
        <taxon>Chordata</taxon>
        <taxon>Tunicata</taxon>
        <taxon>Appendicularia</taxon>
        <taxon>Copelata</taxon>
        <taxon>Oikopleuridae</taxon>
        <taxon>Oikopleura</taxon>
    </lineage>
</organism>
<proteinExistence type="predicted"/>
<sequence length="284" mass="30854">MKLSLAFISLANATFRENFQHKVERNIAGDWVEKHLAAGRYRRQAGTSNFAPIAAMIAYMQGEGADSVDPATQNMDATLQALEQKYTSYGCYCWAKGTSNIEDLGAGSANVDWNDKACTDLYRCYACVNIDYGKKYSELSYSATFTTDSDGKRSIDCSGGAQSDGEHICQCDAAFAAKIAYNEDQCQNNGNPIDEGKTYCIDESFRTVSGGGSYTCPERGNGVQSPLKEKCCGIYPERRGYANNKDCCRTSSALGEIFNIVSTGTCDGDVVESVAGDPHNYMTL</sequence>
<evidence type="ECO:0000313" key="2">
    <source>
        <dbReference type="Proteomes" id="UP001158576"/>
    </source>
</evidence>
<accession>A0ABN7SHF6</accession>
<evidence type="ECO:0000313" key="1">
    <source>
        <dbReference type="EMBL" id="CAG5098377.1"/>
    </source>
</evidence>
<dbReference type="Proteomes" id="UP001158576">
    <property type="component" value="Chromosome XSR"/>
</dbReference>
<dbReference type="Gene3D" id="1.20.90.10">
    <property type="entry name" value="Phospholipase A2 domain"/>
    <property type="match status" value="1"/>
</dbReference>
<gene>
    <name evidence="1" type="ORF">OKIOD_LOCUS7170</name>
</gene>